<dbReference type="SUPFAM" id="SSF54427">
    <property type="entry name" value="NTF2-like"/>
    <property type="match status" value="1"/>
</dbReference>
<feature type="domain" description="NTF2" evidence="1">
    <location>
        <begin position="19"/>
        <end position="175"/>
    </location>
</feature>
<dbReference type="Gene3D" id="3.10.450.50">
    <property type="match status" value="1"/>
</dbReference>
<organism evidence="2 3">
    <name type="scientific">Elsinoe australis</name>
    <dbReference type="NCBI Taxonomy" id="40998"/>
    <lineage>
        <taxon>Eukaryota</taxon>
        <taxon>Fungi</taxon>
        <taxon>Dikarya</taxon>
        <taxon>Ascomycota</taxon>
        <taxon>Pezizomycotina</taxon>
        <taxon>Dothideomycetes</taxon>
        <taxon>Dothideomycetidae</taxon>
        <taxon>Myriangiales</taxon>
        <taxon>Elsinoaceae</taxon>
        <taxon>Elsinoe</taxon>
    </lineage>
</organism>
<dbReference type="InterPro" id="IPR018222">
    <property type="entry name" value="Nuclear_transport_factor_2_euk"/>
</dbReference>
<dbReference type="AlphaFoldDB" id="A0A4U7B1Y2"/>
<protein>
    <submittedName>
        <fullName evidence="2">NTF2 domain-containing protein</fullName>
    </submittedName>
</protein>
<dbReference type="InterPro" id="IPR032710">
    <property type="entry name" value="NTF2-like_dom_sf"/>
</dbReference>
<gene>
    <name evidence="2" type="ORF">C1H76_2403</name>
</gene>
<dbReference type="InterPro" id="IPR045875">
    <property type="entry name" value="NTF2"/>
</dbReference>
<evidence type="ECO:0000313" key="2">
    <source>
        <dbReference type="EMBL" id="TKX25173.1"/>
    </source>
</evidence>
<dbReference type="PANTHER" id="PTHR12612">
    <property type="entry name" value="NUCLEAR TRANSPORT FACTOR 2"/>
    <property type="match status" value="1"/>
</dbReference>
<dbReference type="EMBL" id="PTQR01000030">
    <property type="protein sequence ID" value="TKX25173.1"/>
    <property type="molecule type" value="Genomic_DNA"/>
</dbReference>
<evidence type="ECO:0000313" key="3">
    <source>
        <dbReference type="Proteomes" id="UP000308133"/>
    </source>
</evidence>
<sequence length="177" mass="19691">MTTTATLTEDDLTRVSTTAAEEFTDVYYNALNSARNTIASFYVPHSTISPGRDLPLITYNGQQLSDSSAFQATFEQMPFTFFEVQSLNVHVTNPHVANIEAQSNGKPRTRDLEQNISLLVQVSGYVRLIERKEGPMRGFVDTLVLVPNKEEVGAKGKAKGGEGRSWLIQTQNFRFVV</sequence>
<dbReference type="InterPro" id="IPR002075">
    <property type="entry name" value="NTF2_dom"/>
</dbReference>
<accession>A0A4U7B1Y2</accession>
<evidence type="ECO:0000259" key="1">
    <source>
        <dbReference type="PROSITE" id="PS50177"/>
    </source>
</evidence>
<dbReference type="Proteomes" id="UP000308133">
    <property type="component" value="Unassembled WGS sequence"/>
</dbReference>
<name>A0A4U7B1Y2_9PEZI</name>
<dbReference type="GO" id="GO:0006913">
    <property type="term" value="P:nucleocytoplasmic transport"/>
    <property type="evidence" value="ECO:0007669"/>
    <property type="project" value="InterPro"/>
</dbReference>
<comment type="caution">
    <text evidence="2">The sequence shown here is derived from an EMBL/GenBank/DDBJ whole genome shotgun (WGS) entry which is preliminary data.</text>
</comment>
<proteinExistence type="predicted"/>
<dbReference type="PROSITE" id="PS50177">
    <property type="entry name" value="NTF2_DOMAIN"/>
    <property type="match status" value="1"/>
</dbReference>
<dbReference type="Pfam" id="PF02136">
    <property type="entry name" value="NTF2"/>
    <property type="match status" value="1"/>
</dbReference>
<reference evidence="2 3" key="1">
    <citation type="submission" date="2018-02" db="EMBL/GenBank/DDBJ databases">
        <title>Draft genome sequences of Elsinoe sp., causing black scab on jojoba.</title>
        <authorList>
            <person name="Stodart B."/>
            <person name="Jeffress S."/>
            <person name="Ash G."/>
            <person name="Arun Chinnappa K."/>
        </authorList>
    </citation>
    <scope>NUCLEOTIDE SEQUENCE [LARGE SCALE GENOMIC DNA]</scope>
    <source>
        <strain evidence="2 3">Hillstone_2</strain>
    </source>
</reference>